<name>A0A7I9VQY8_9BACT</name>
<organism evidence="2 3">
    <name type="scientific">Anaeromyxobacter diazotrophicus</name>
    <dbReference type="NCBI Taxonomy" id="2590199"/>
    <lineage>
        <taxon>Bacteria</taxon>
        <taxon>Pseudomonadati</taxon>
        <taxon>Myxococcota</taxon>
        <taxon>Myxococcia</taxon>
        <taxon>Myxococcales</taxon>
        <taxon>Cystobacterineae</taxon>
        <taxon>Anaeromyxobacteraceae</taxon>
        <taxon>Anaeromyxobacter</taxon>
    </lineage>
</organism>
<keyword evidence="1" id="KW-0620">Polyamine biosynthesis</keyword>
<dbReference type="InterPro" id="IPR029063">
    <property type="entry name" value="SAM-dependent_MTases_sf"/>
</dbReference>
<dbReference type="PANTHER" id="PTHR43317:SF3">
    <property type="entry name" value="BLR2883 PROTEIN"/>
    <property type="match status" value="1"/>
</dbReference>
<dbReference type="SUPFAM" id="SSF53335">
    <property type="entry name" value="S-adenosyl-L-methionine-dependent methyltransferases"/>
    <property type="match status" value="1"/>
</dbReference>
<evidence type="ECO:0000313" key="2">
    <source>
        <dbReference type="EMBL" id="GEJ58530.1"/>
    </source>
</evidence>
<comment type="caution">
    <text evidence="2">The sequence shown here is derived from an EMBL/GenBank/DDBJ whole genome shotgun (WGS) entry which is preliminary data.</text>
</comment>
<dbReference type="PANTHER" id="PTHR43317">
    <property type="entry name" value="THERMOSPERMINE SYNTHASE ACAULIS5"/>
    <property type="match status" value="1"/>
</dbReference>
<dbReference type="RefSeq" id="WP_176067181.1">
    <property type="nucleotide sequence ID" value="NZ_BJTG01000008.1"/>
</dbReference>
<keyword evidence="3" id="KW-1185">Reference proteome</keyword>
<dbReference type="AlphaFoldDB" id="A0A7I9VQY8"/>
<gene>
    <name evidence="2" type="ORF">AMYX_32710</name>
</gene>
<dbReference type="EMBL" id="BJTG01000008">
    <property type="protein sequence ID" value="GEJ58530.1"/>
    <property type="molecule type" value="Genomic_DNA"/>
</dbReference>
<dbReference type="Gene3D" id="3.40.50.150">
    <property type="entry name" value="Vaccinia Virus protein VP39"/>
    <property type="match status" value="1"/>
</dbReference>
<dbReference type="Proteomes" id="UP000503640">
    <property type="component" value="Unassembled WGS sequence"/>
</dbReference>
<accession>A0A7I9VQY8</accession>
<evidence type="ECO:0000256" key="1">
    <source>
        <dbReference type="ARBA" id="ARBA00023115"/>
    </source>
</evidence>
<proteinExistence type="predicted"/>
<dbReference type="GO" id="GO:0006596">
    <property type="term" value="P:polyamine biosynthetic process"/>
    <property type="evidence" value="ECO:0007669"/>
    <property type="project" value="UniProtKB-KW"/>
</dbReference>
<reference evidence="3" key="1">
    <citation type="journal article" date="2020" name="Appl. Environ. Microbiol.">
        <title>Diazotrophic Anaeromyxobacter Isolates from Soils.</title>
        <authorList>
            <person name="Masuda Y."/>
            <person name="Yamanaka H."/>
            <person name="Xu Z.X."/>
            <person name="Shiratori Y."/>
            <person name="Aono T."/>
            <person name="Amachi S."/>
            <person name="Senoo K."/>
            <person name="Itoh H."/>
        </authorList>
    </citation>
    <scope>NUCLEOTIDE SEQUENCE [LARGE SCALE GENOMIC DNA]</scope>
    <source>
        <strain evidence="3">R267</strain>
    </source>
</reference>
<evidence type="ECO:0000313" key="3">
    <source>
        <dbReference type="Proteomes" id="UP000503640"/>
    </source>
</evidence>
<protein>
    <submittedName>
        <fullName evidence="2">Spermidine synthase</fullName>
    </submittedName>
</protein>
<sequence length="235" mass="24722">MKPWETIDRALAPDGTELVLARRGAEWVVRAGGHVLVSSRAHGSEEGLAALGLERAARRDTVLVGGLGLGYTVRAVLDRVPAGARVIVAELSRALVDWNRGPVSALAGRPLDDPRVRLQVSDVADRIAEATRAFDAILLDVDNGPSALVHGRNERLYGEAGVHLAFEALKPGGALAVWSAGPDDRYLAALRRAGFAAEAVPAPARAGSAGARHVVFLGVKSPRPAPRRRTSAGRP</sequence>